<keyword evidence="3" id="KW-0274">FAD</keyword>
<name>A1ZQN4_MICM2</name>
<dbReference type="Proteomes" id="UP000004095">
    <property type="component" value="Unassembled WGS sequence"/>
</dbReference>
<comment type="similarity">
    <text evidence="4">Belongs to the oxidoreductase MdaB family.</text>
</comment>
<evidence type="ECO:0000313" key="6">
    <source>
        <dbReference type="EMBL" id="EAY27406.1"/>
    </source>
</evidence>
<dbReference type="InterPro" id="IPR029039">
    <property type="entry name" value="Flavoprotein-like_sf"/>
</dbReference>
<evidence type="ECO:0000256" key="4">
    <source>
        <dbReference type="ARBA" id="ARBA00037981"/>
    </source>
</evidence>
<dbReference type="PANTHER" id="PTHR46305:SF3">
    <property type="entry name" value="NADPH:QUINONE OXIDOREDUCTASE MDAB"/>
    <property type="match status" value="1"/>
</dbReference>
<keyword evidence="7" id="KW-1185">Reference proteome</keyword>
<dbReference type="InterPro" id="IPR052397">
    <property type="entry name" value="NADPH-QR_MdaB"/>
</dbReference>
<proteinExistence type="inferred from homology"/>
<comment type="cofactor">
    <cofactor evidence="1">
        <name>FAD</name>
        <dbReference type="ChEBI" id="CHEBI:57692"/>
    </cofactor>
</comment>
<evidence type="ECO:0000256" key="2">
    <source>
        <dbReference type="ARBA" id="ARBA00022630"/>
    </source>
</evidence>
<dbReference type="Gene3D" id="3.40.50.360">
    <property type="match status" value="1"/>
</dbReference>
<dbReference type="AlphaFoldDB" id="A1ZQN4"/>
<dbReference type="Pfam" id="PF02525">
    <property type="entry name" value="Flavodoxin_2"/>
    <property type="match status" value="1"/>
</dbReference>
<dbReference type="SUPFAM" id="SSF52218">
    <property type="entry name" value="Flavoproteins"/>
    <property type="match status" value="1"/>
</dbReference>
<feature type="domain" description="Flavodoxin-like fold" evidence="5">
    <location>
        <begin position="14"/>
        <end position="191"/>
    </location>
</feature>
<evidence type="ECO:0000256" key="3">
    <source>
        <dbReference type="ARBA" id="ARBA00022827"/>
    </source>
</evidence>
<sequence length="216" mass="24619">MITATFALKKKQMKNILLINGHEFYEFAKGQYNQTLFKVHEDILSKQFNITKTIIEDGYDIAEEQEKFKRADIIVFQFPVYWFGMPAALKKYIDVVYAYGVFFGMGNESSQAGEQPKYGFSNGLMPGKKYMLSITTNAPNEVFNDEDGFFEGKDLEGFLFNVHKTHQFCGMTPLKSFAADNVIKNPQPEAHSKDLEVHLKSTIVTPFAKPRQAAKL</sequence>
<comment type="caution">
    <text evidence="6">The sequence shown here is derived from an EMBL/GenBank/DDBJ whole genome shotgun (WGS) entry which is preliminary data.</text>
</comment>
<reference evidence="6 7" key="1">
    <citation type="submission" date="2007-01" db="EMBL/GenBank/DDBJ databases">
        <authorList>
            <person name="Haygood M."/>
            <person name="Podell S."/>
            <person name="Anderson C."/>
            <person name="Hopkinson B."/>
            <person name="Roe K."/>
            <person name="Barbeau K."/>
            <person name="Gaasterland T."/>
            <person name="Ferriera S."/>
            <person name="Johnson J."/>
            <person name="Kravitz S."/>
            <person name="Beeson K."/>
            <person name="Sutton G."/>
            <person name="Rogers Y.-H."/>
            <person name="Friedman R."/>
            <person name="Frazier M."/>
            <person name="Venter J.C."/>
        </authorList>
    </citation>
    <scope>NUCLEOTIDE SEQUENCE [LARGE SCALE GENOMIC DNA]</scope>
    <source>
        <strain evidence="6 7">ATCC 23134</strain>
    </source>
</reference>
<keyword evidence="2" id="KW-0285">Flavoprotein</keyword>
<evidence type="ECO:0000256" key="1">
    <source>
        <dbReference type="ARBA" id="ARBA00001974"/>
    </source>
</evidence>
<dbReference type="PANTHER" id="PTHR46305">
    <property type="match status" value="1"/>
</dbReference>
<evidence type="ECO:0000313" key="7">
    <source>
        <dbReference type="Proteomes" id="UP000004095"/>
    </source>
</evidence>
<dbReference type="EMBL" id="AAWS01000024">
    <property type="protein sequence ID" value="EAY27406.1"/>
    <property type="molecule type" value="Genomic_DNA"/>
</dbReference>
<dbReference type="InterPro" id="IPR003680">
    <property type="entry name" value="Flavodoxin_fold"/>
</dbReference>
<evidence type="ECO:0000259" key="5">
    <source>
        <dbReference type="Pfam" id="PF02525"/>
    </source>
</evidence>
<dbReference type="eggNOG" id="COG2249">
    <property type="taxonomic scope" value="Bacteria"/>
</dbReference>
<protein>
    <submittedName>
        <fullName evidence="6">Modulator of drug activity B</fullName>
    </submittedName>
</protein>
<accession>A1ZQN4</accession>
<organism evidence="6 7">
    <name type="scientific">Microscilla marina ATCC 23134</name>
    <dbReference type="NCBI Taxonomy" id="313606"/>
    <lineage>
        <taxon>Bacteria</taxon>
        <taxon>Pseudomonadati</taxon>
        <taxon>Bacteroidota</taxon>
        <taxon>Cytophagia</taxon>
        <taxon>Cytophagales</taxon>
        <taxon>Microscillaceae</taxon>
        <taxon>Microscilla</taxon>
    </lineage>
</organism>
<gene>
    <name evidence="6" type="ORF">M23134_08358</name>
</gene>